<evidence type="ECO:0000256" key="9">
    <source>
        <dbReference type="PROSITE-ProRule" id="PRU00042"/>
    </source>
</evidence>
<dbReference type="GO" id="GO:0008270">
    <property type="term" value="F:zinc ion binding"/>
    <property type="evidence" value="ECO:0007669"/>
    <property type="project" value="UniProtKB-KW"/>
</dbReference>
<evidence type="ECO:0000256" key="8">
    <source>
        <dbReference type="ARBA" id="ARBA00023242"/>
    </source>
</evidence>
<feature type="domain" description="C2H2-type" evidence="11">
    <location>
        <begin position="297"/>
        <end position="325"/>
    </location>
</feature>
<dbReference type="eggNOG" id="KOG1721">
    <property type="taxonomic scope" value="Eukaryota"/>
</dbReference>
<dbReference type="GO" id="GO:0005634">
    <property type="term" value="C:nucleus"/>
    <property type="evidence" value="ECO:0007669"/>
    <property type="project" value="UniProtKB-SubCell"/>
</dbReference>
<evidence type="ECO:0000259" key="11">
    <source>
        <dbReference type="PROSITE" id="PS50157"/>
    </source>
</evidence>
<evidence type="ECO:0000256" key="3">
    <source>
        <dbReference type="ARBA" id="ARBA00022737"/>
    </source>
</evidence>
<feature type="region of interest" description="Disordered" evidence="10">
    <location>
        <begin position="126"/>
        <end position="218"/>
    </location>
</feature>
<dbReference type="Pfam" id="PF00096">
    <property type="entry name" value="zf-C2H2"/>
    <property type="match status" value="2"/>
</dbReference>
<dbReference type="InParanoid" id="A0A0L0HML6"/>
<evidence type="ECO:0000313" key="12">
    <source>
        <dbReference type="EMBL" id="KND02661.1"/>
    </source>
</evidence>
<keyword evidence="8" id="KW-0539">Nucleus</keyword>
<protein>
    <recommendedName>
        <fullName evidence="11">C2H2-type domain-containing protein</fullName>
    </recommendedName>
</protein>
<dbReference type="STRING" id="645134.A0A0L0HML6"/>
<dbReference type="Gene3D" id="3.30.160.60">
    <property type="entry name" value="Classic Zinc Finger"/>
    <property type="match status" value="3"/>
</dbReference>
<dbReference type="OMA" id="CEYKTHA"/>
<keyword evidence="4 9" id="KW-0863">Zinc-finger</keyword>
<dbReference type="GO" id="GO:0045893">
    <property type="term" value="P:positive regulation of DNA-templated transcription"/>
    <property type="evidence" value="ECO:0007669"/>
    <property type="project" value="UniProtKB-ARBA"/>
</dbReference>
<feature type="domain" description="C2H2-type" evidence="11">
    <location>
        <begin position="269"/>
        <end position="296"/>
    </location>
</feature>
<dbReference type="PROSITE" id="PS00028">
    <property type="entry name" value="ZINC_FINGER_C2H2_1"/>
    <property type="match status" value="2"/>
</dbReference>
<evidence type="ECO:0000256" key="2">
    <source>
        <dbReference type="ARBA" id="ARBA00022723"/>
    </source>
</evidence>
<reference evidence="12 13" key="1">
    <citation type="submission" date="2009-08" db="EMBL/GenBank/DDBJ databases">
        <title>The Genome Sequence of Spizellomyces punctatus strain DAOM BR117.</title>
        <authorList>
            <consortium name="The Broad Institute Genome Sequencing Platform"/>
            <person name="Russ C."/>
            <person name="Cuomo C."/>
            <person name="Shea T."/>
            <person name="Young S.K."/>
            <person name="Zeng Q."/>
            <person name="Koehrsen M."/>
            <person name="Haas B."/>
            <person name="Borodovsky M."/>
            <person name="Guigo R."/>
            <person name="Alvarado L."/>
            <person name="Berlin A."/>
            <person name="Bochicchio J."/>
            <person name="Borenstein D."/>
            <person name="Chapman S."/>
            <person name="Chen Z."/>
            <person name="Engels R."/>
            <person name="Freedman E."/>
            <person name="Gellesch M."/>
            <person name="Goldberg J."/>
            <person name="Griggs A."/>
            <person name="Gujja S."/>
            <person name="Heiman D."/>
            <person name="Hepburn T."/>
            <person name="Howarth C."/>
            <person name="Jen D."/>
            <person name="Larson L."/>
            <person name="Lewis B."/>
            <person name="Mehta T."/>
            <person name="Park D."/>
            <person name="Pearson M."/>
            <person name="Roberts A."/>
            <person name="Saif S."/>
            <person name="Shenoy N."/>
            <person name="Sisk P."/>
            <person name="Stolte C."/>
            <person name="Sykes S."/>
            <person name="Thomson T."/>
            <person name="Walk T."/>
            <person name="White J."/>
            <person name="Yandava C."/>
            <person name="Burger G."/>
            <person name="Gray M.W."/>
            <person name="Holland P.W.H."/>
            <person name="King N."/>
            <person name="Lang F.B.F."/>
            <person name="Roger A.J."/>
            <person name="Ruiz-Trillo I."/>
            <person name="Lander E."/>
            <person name="Nusbaum C."/>
        </authorList>
    </citation>
    <scope>NUCLEOTIDE SEQUENCE [LARGE SCALE GENOMIC DNA]</scope>
    <source>
        <strain evidence="12 13">DAOM BR117</strain>
    </source>
</reference>
<proteinExistence type="predicted"/>
<dbReference type="InterPro" id="IPR036236">
    <property type="entry name" value="Znf_C2H2_sf"/>
</dbReference>
<organism evidence="12 13">
    <name type="scientific">Spizellomyces punctatus (strain DAOM BR117)</name>
    <dbReference type="NCBI Taxonomy" id="645134"/>
    <lineage>
        <taxon>Eukaryota</taxon>
        <taxon>Fungi</taxon>
        <taxon>Fungi incertae sedis</taxon>
        <taxon>Chytridiomycota</taxon>
        <taxon>Chytridiomycota incertae sedis</taxon>
        <taxon>Chytridiomycetes</taxon>
        <taxon>Spizellomycetales</taxon>
        <taxon>Spizellomycetaceae</taxon>
        <taxon>Spizellomyces</taxon>
    </lineage>
</organism>
<feature type="domain" description="C2H2-type" evidence="11">
    <location>
        <begin position="241"/>
        <end position="268"/>
    </location>
</feature>
<feature type="compositionally biased region" description="Low complexity" evidence="10">
    <location>
        <begin position="184"/>
        <end position="198"/>
    </location>
</feature>
<dbReference type="GO" id="GO:0000981">
    <property type="term" value="F:DNA-binding transcription factor activity, RNA polymerase II-specific"/>
    <property type="evidence" value="ECO:0007669"/>
    <property type="project" value="TreeGrafter"/>
</dbReference>
<accession>A0A0L0HML6</accession>
<evidence type="ECO:0000256" key="7">
    <source>
        <dbReference type="ARBA" id="ARBA00023163"/>
    </source>
</evidence>
<dbReference type="GO" id="GO:0043565">
    <property type="term" value="F:sequence-specific DNA binding"/>
    <property type="evidence" value="ECO:0007669"/>
    <property type="project" value="UniProtKB-ARBA"/>
</dbReference>
<dbReference type="PANTHER" id="PTHR24394:SF48">
    <property type="entry name" value="ZINC FINGER PROTEIN 771"/>
    <property type="match status" value="1"/>
</dbReference>
<evidence type="ECO:0000313" key="13">
    <source>
        <dbReference type="Proteomes" id="UP000053201"/>
    </source>
</evidence>
<sequence length="333" mass="37325">MISIADLVCQESQDPIRSRSQDLYPPRNDIYKASLQPRKLAPPPLDIALARLSGTPGAPRVATYPSPSPDNRYDALSRTMPHGHGRTATFKTAAIPLVNRSSSEYGHLYQPHHHEPAQACCSHPLSVAPSPSLSPPVHASSSCGRHSPRRSFDLGNQISQAPADCEKQSSHIAYPPSPRDSERSFSSSSTVSESEPFELSPSTPVHHHDTQKDSADQEAANAHFAAVLQAAALEHYREGKVNCPDCGKDFHRLCNFRSHFRIHQRTRPFVCKVCSQQFLRKHDLNRHERIHAGEKPFRCRRCGKGFVRKDALRRHENMIPEIQKFRCVVKTMM</sequence>
<keyword evidence="5" id="KW-0862">Zinc</keyword>
<evidence type="ECO:0000256" key="6">
    <source>
        <dbReference type="ARBA" id="ARBA00023015"/>
    </source>
</evidence>
<feature type="compositionally biased region" description="Low complexity" evidence="10">
    <location>
        <begin position="126"/>
        <end position="142"/>
    </location>
</feature>
<evidence type="ECO:0000256" key="10">
    <source>
        <dbReference type="SAM" id="MobiDB-lite"/>
    </source>
</evidence>
<evidence type="ECO:0000256" key="1">
    <source>
        <dbReference type="ARBA" id="ARBA00004123"/>
    </source>
</evidence>
<keyword evidence="7" id="KW-0804">Transcription</keyword>
<dbReference type="InterPro" id="IPR013087">
    <property type="entry name" value="Znf_C2H2_type"/>
</dbReference>
<feature type="compositionally biased region" description="Basic and acidic residues" evidence="10">
    <location>
        <begin position="206"/>
        <end position="215"/>
    </location>
</feature>
<name>A0A0L0HML6_SPIPD</name>
<gene>
    <name evidence="12" type="ORF">SPPG_08955</name>
</gene>
<dbReference type="RefSeq" id="XP_016610700.1">
    <property type="nucleotide sequence ID" value="XM_016757105.1"/>
</dbReference>
<evidence type="ECO:0000256" key="5">
    <source>
        <dbReference type="ARBA" id="ARBA00022833"/>
    </source>
</evidence>
<keyword evidence="6" id="KW-0805">Transcription regulation</keyword>
<dbReference type="SUPFAM" id="SSF57667">
    <property type="entry name" value="beta-beta-alpha zinc fingers"/>
    <property type="match status" value="2"/>
</dbReference>
<dbReference type="VEuPathDB" id="FungiDB:SPPG_08955"/>
<dbReference type="Proteomes" id="UP000053201">
    <property type="component" value="Unassembled WGS sequence"/>
</dbReference>
<dbReference type="SMART" id="SM00355">
    <property type="entry name" value="ZnF_C2H2"/>
    <property type="match status" value="3"/>
</dbReference>
<keyword evidence="2" id="KW-0479">Metal-binding</keyword>
<keyword evidence="13" id="KW-1185">Reference proteome</keyword>
<dbReference type="FunFam" id="3.30.160.60:FF:001732">
    <property type="entry name" value="Zgc:162936"/>
    <property type="match status" value="1"/>
</dbReference>
<comment type="subcellular location">
    <subcellularLocation>
        <location evidence="1">Nucleus</location>
    </subcellularLocation>
</comment>
<keyword evidence="3" id="KW-0677">Repeat</keyword>
<dbReference type="PANTHER" id="PTHR24394">
    <property type="entry name" value="ZINC FINGER PROTEIN"/>
    <property type="match status" value="1"/>
</dbReference>
<dbReference type="AlphaFoldDB" id="A0A0L0HML6"/>
<dbReference type="OrthoDB" id="2162596at2759"/>
<dbReference type="PROSITE" id="PS50157">
    <property type="entry name" value="ZINC_FINGER_C2H2_2"/>
    <property type="match status" value="3"/>
</dbReference>
<dbReference type="FunFam" id="3.30.160.60:FF:001498">
    <property type="entry name" value="Zinc finger protein 404"/>
    <property type="match status" value="1"/>
</dbReference>
<evidence type="ECO:0000256" key="4">
    <source>
        <dbReference type="ARBA" id="ARBA00022771"/>
    </source>
</evidence>
<dbReference type="GO" id="GO:0005694">
    <property type="term" value="C:chromosome"/>
    <property type="evidence" value="ECO:0007669"/>
    <property type="project" value="UniProtKB-ARBA"/>
</dbReference>
<dbReference type="GeneID" id="27692080"/>
<dbReference type="EMBL" id="KQ257452">
    <property type="protein sequence ID" value="KND02661.1"/>
    <property type="molecule type" value="Genomic_DNA"/>
</dbReference>